<organism evidence="2 3">
    <name type="scientific">Pseudoalteromonas phenolica</name>
    <dbReference type="NCBI Taxonomy" id="161398"/>
    <lineage>
        <taxon>Bacteria</taxon>
        <taxon>Pseudomonadati</taxon>
        <taxon>Pseudomonadota</taxon>
        <taxon>Gammaproteobacteria</taxon>
        <taxon>Alteromonadales</taxon>
        <taxon>Pseudoalteromonadaceae</taxon>
        <taxon>Pseudoalteromonas</taxon>
    </lineage>
</organism>
<feature type="chain" id="PRO_5006601231" evidence="1">
    <location>
        <begin position="19"/>
        <end position="163"/>
    </location>
</feature>
<dbReference type="KEGG" id="pphe:PP2015_3745"/>
<feature type="signal peptide" evidence="1">
    <location>
        <begin position="1"/>
        <end position="18"/>
    </location>
</feature>
<dbReference type="PATRIC" id="fig|161398.10.peg.3829"/>
<dbReference type="RefSeq" id="WP_058032092.1">
    <property type="nucleotide sequence ID" value="NZ_CP013188.1"/>
</dbReference>
<evidence type="ECO:0000313" key="3">
    <source>
        <dbReference type="Proteomes" id="UP000061457"/>
    </source>
</evidence>
<dbReference type="EMBL" id="CP013188">
    <property type="protein sequence ID" value="ALO44217.1"/>
    <property type="molecule type" value="Genomic_DNA"/>
</dbReference>
<protein>
    <submittedName>
        <fullName evidence="2">Uncharacterized protein</fullName>
    </submittedName>
</protein>
<name>A0A0S2K7L9_9GAMM</name>
<sequence length="163" mass="18736">MKKIILALIFICGFNATASEVSLGHCNVFIPDTFNLSIRDDGQNLNFLKTEYIDYLGHKILNSEEVNIYKNMPIYDGLIKSASILFEMNNKKYKGIVFKIPFDSDKDFGILVFSFEINGDWIEFIEVNGHDVSLYMNDCLSDEDTKRIEAIKTVRHETFNLSD</sequence>
<keyword evidence="3" id="KW-1185">Reference proteome</keyword>
<accession>A0A0S2K7L9</accession>
<reference evidence="2 3" key="1">
    <citation type="submission" date="2015-11" db="EMBL/GenBank/DDBJ databases">
        <authorList>
            <person name="Zhang Y."/>
            <person name="Guo Z."/>
        </authorList>
    </citation>
    <scope>NUCLEOTIDE SEQUENCE [LARGE SCALE GENOMIC DNA]</scope>
    <source>
        <strain evidence="2 3">KCTC 12086</strain>
    </source>
</reference>
<keyword evidence="1" id="KW-0732">Signal</keyword>
<dbReference type="Proteomes" id="UP000061457">
    <property type="component" value="Chromosome II"/>
</dbReference>
<gene>
    <name evidence="2" type="ORF">PP2015_3745</name>
</gene>
<evidence type="ECO:0000313" key="2">
    <source>
        <dbReference type="EMBL" id="ALO44217.1"/>
    </source>
</evidence>
<evidence type="ECO:0000256" key="1">
    <source>
        <dbReference type="SAM" id="SignalP"/>
    </source>
</evidence>
<dbReference type="AlphaFoldDB" id="A0A0S2K7L9"/>
<dbReference type="OrthoDB" id="3194910at2"/>
<proteinExistence type="predicted"/>